<feature type="transmembrane region" description="Helical" evidence="1">
    <location>
        <begin position="100"/>
        <end position="126"/>
    </location>
</feature>
<gene>
    <name evidence="2" type="ORF">PENTCL1PPCAC_423</name>
</gene>
<dbReference type="AlphaFoldDB" id="A0AAV5S8M8"/>
<name>A0AAV5S8M8_9BILA</name>
<proteinExistence type="predicted"/>
<keyword evidence="3" id="KW-1185">Reference proteome</keyword>
<dbReference type="Proteomes" id="UP001432027">
    <property type="component" value="Unassembled WGS sequence"/>
</dbReference>
<reference evidence="2" key="1">
    <citation type="submission" date="2023-10" db="EMBL/GenBank/DDBJ databases">
        <title>Genome assembly of Pristionchus species.</title>
        <authorList>
            <person name="Yoshida K."/>
            <person name="Sommer R.J."/>
        </authorList>
    </citation>
    <scope>NUCLEOTIDE SEQUENCE</scope>
    <source>
        <strain evidence="2">RS0144</strain>
    </source>
</reference>
<feature type="non-terminal residue" evidence="2">
    <location>
        <position position="1"/>
    </location>
</feature>
<dbReference type="EMBL" id="BTSX01000001">
    <property type="protein sequence ID" value="GMS78248.1"/>
    <property type="molecule type" value="Genomic_DNA"/>
</dbReference>
<evidence type="ECO:0000313" key="3">
    <source>
        <dbReference type="Proteomes" id="UP001432027"/>
    </source>
</evidence>
<evidence type="ECO:0000256" key="1">
    <source>
        <dbReference type="SAM" id="Phobius"/>
    </source>
</evidence>
<comment type="caution">
    <text evidence="2">The sequence shown here is derived from an EMBL/GenBank/DDBJ whole genome shotgun (WGS) entry which is preliminary data.</text>
</comment>
<evidence type="ECO:0000313" key="2">
    <source>
        <dbReference type="EMBL" id="GMS78248.1"/>
    </source>
</evidence>
<organism evidence="2 3">
    <name type="scientific">Pristionchus entomophagus</name>
    <dbReference type="NCBI Taxonomy" id="358040"/>
    <lineage>
        <taxon>Eukaryota</taxon>
        <taxon>Metazoa</taxon>
        <taxon>Ecdysozoa</taxon>
        <taxon>Nematoda</taxon>
        <taxon>Chromadorea</taxon>
        <taxon>Rhabditida</taxon>
        <taxon>Rhabditina</taxon>
        <taxon>Diplogasteromorpha</taxon>
        <taxon>Diplogasteroidea</taxon>
        <taxon>Neodiplogasteridae</taxon>
        <taxon>Pristionchus</taxon>
    </lineage>
</organism>
<feature type="transmembrane region" description="Helical" evidence="1">
    <location>
        <begin position="57"/>
        <end position="79"/>
    </location>
</feature>
<feature type="transmembrane region" description="Helical" evidence="1">
    <location>
        <begin position="14"/>
        <end position="37"/>
    </location>
</feature>
<accession>A0AAV5S8M8</accession>
<sequence>CAGFLCQLNLDPRLFSTSLGATYSSVVPFFVYLMIRLHNQVTFGTHTKYNVKSRNQTLLMTAILVLLLGNTICFGLFVVDGDNKPLIKEVSKSISIFKKVALLFFTCFFVVILLIFLTTHSLYIIANRDVFFLLRYFSCRSCHC</sequence>
<keyword evidence="1" id="KW-0472">Membrane</keyword>
<evidence type="ECO:0008006" key="4">
    <source>
        <dbReference type="Google" id="ProtNLM"/>
    </source>
</evidence>
<keyword evidence="1" id="KW-0812">Transmembrane</keyword>
<protein>
    <recommendedName>
        <fullName evidence="4">G protein-coupled receptor</fullName>
    </recommendedName>
</protein>
<keyword evidence="1" id="KW-1133">Transmembrane helix</keyword>